<sequence length="71" mass="7624">MANAGGKLGPSIKGKGDGTGATSTRPVSLQDHKVLSNRDKTQLNRGRGLDGKWIENEQVYETQANKRSQDG</sequence>
<keyword evidence="3" id="KW-1185">Reference proteome</keyword>
<dbReference type="AlphaFoldDB" id="A0A1H7R346"/>
<evidence type="ECO:0000313" key="2">
    <source>
        <dbReference type="EMBL" id="SEL54398.1"/>
    </source>
</evidence>
<dbReference type="EMBL" id="FOAN01000004">
    <property type="protein sequence ID" value="SEL54398.1"/>
    <property type="molecule type" value="Genomic_DNA"/>
</dbReference>
<dbReference type="Proteomes" id="UP000199664">
    <property type="component" value="Unassembled WGS sequence"/>
</dbReference>
<evidence type="ECO:0000313" key="3">
    <source>
        <dbReference type="Proteomes" id="UP000199664"/>
    </source>
</evidence>
<reference evidence="3" key="1">
    <citation type="submission" date="2016-10" db="EMBL/GenBank/DDBJ databases">
        <authorList>
            <person name="Varghese N."/>
            <person name="Submissions S."/>
        </authorList>
    </citation>
    <scope>NUCLEOTIDE SEQUENCE [LARGE SCALE GENOMIC DNA]</scope>
    <source>
        <strain evidence="3">LMG 26383,CCUG 61248,R- 45681</strain>
    </source>
</reference>
<protein>
    <submittedName>
        <fullName evidence="2">Uncharacterized protein</fullName>
    </submittedName>
</protein>
<accession>A0A1H7R346</accession>
<evidence type="ECO:0000256" key="1">
    <source>
        <dbReference type="SAM" id="MobiDB-lite"/>
    </source>
</evidence>
<organism evidence="2 3">
    <name type="scientific">Bosea lupini</name>
    <dbReference type="NCBI Taxonomy" id="1036779"/>
    <lineage>
        <taxon>Bacteria</taxon>
        <taxon>Pseudomonadati</taxon>
        <taxon>Pseudomonadota</taxon>
        <taxon>Alphaproteobacteria</taxon>
        <taxon>Hyphomicrobiales</taxon>
        <taxon>Boseaceae</taxon>
        <taxon>Bosea</taxon>
    </lineage>
</organism>
<dbReference type="OrthoDB" id="8281596at2"/>
<feature type="region of interest" description="Disordered" evidence="1">
    <location>
        <begin position="1"/>
        <end position="52"/>
    </location>
</feature>
<feature type="compositionally biased region" description="Basic and acidic residues" evidence="1">
    <location>
        <begin position="30"/>
        <end position="52"/>
    </location>
</feature>
<dbReference type="RefSeq" id="WP_091835064.1">
    <property type="nucleotide sequence ID" value="NZ_FOAN01000004.1"/>
</dbReference>
<name>A0A1H7R346_9HYPH</name>
<gene>
    <name evidence="2" type="ORF">SAMN04515666_104219</name>
</gene>
<proteinExistence type="predicted"/>